<sequence length="156" mass="17444">MVHCRHCADRLESLLGFFCSLKLYGEKSGIDRSRWPREIYDHGLSREKGRGGLVGKIKHITQLEIQHVRGISGKVFPVQIFPNKPNLLVAPNGFGKSSIACAFASLKPTKLEVPDDHRHGLEHNPQPSLSITYLEENGTTAVRTADETKNDCTRRV</sequence>
<dbReference type="EMBL" id="NWTC01000006">
    <property type="protein sequence ID" value="PDT48162.1"/>
    <property type="molecule type" value="Genomic_DNA"/>
</dbReference>
<dbReference type="Proteomes" id="UP000220353">
    <property type="component" value="Unassembled WGS sequence"/>
</dbReference>
<evidence type="ECO:0000313" key="2">
    <source>
        <dbReference type="Proteomes" id="UP000220353"/>
    </source>
</evidence>
<comment type="caution">
    <text evidence="1">The sequence shown here is derived from an EMBL/GenBank/DDBJ whole genome shotgun (WGS) entry which is preliminary data.</text>
</comment>
<evidence type="ECO:0000313" key="1">
    <source>
        <dbReference type="EMBL" id="PDT48162.1"/>
    </source>
</evidence>
<name>A0A2A6M0X6_RHIFR</name>
<gene>
    <name evidence="1" type="ORF">CO661_09840</name>
</gene>
<reference evidence="1 2" key="1">
    <citation type="submission" date="2017-09" db="EMBL/GenBank/DDBJ databases">
        <title>Comparative genomics of rhizobia isolated from Phaseolus vulgaris in China.</title>
        <authorList>
            <person name="Tong W."/>
        </authorList>
    </citation>
    <scope>NUCLEOTIDE SEQUENCE [LARGE SCALE GENOMIC DNA]</scope>
    <source>
        <strain evidence="1 2">PCH1</strain>
    </source>
</reference>
<accession>A0A2A6M0X6</accession>
<dbReference type="AlphaFoldDB" id="A0A2A6M0X6"/>
<protein>
    <submittedName>
        <fullName evidence="1">Uncharacterized protein</fullName>
    </submittedName>
</protein>
<dbReference type="Gene3D" id="3.40.50.300">
    <property type="entry name" value="P-loop containing nucleotide triphosphate hydrolases"/>
    <property type="match status" value="1"/>
</dbReference>
<organism evidence="1 2">
    <name type="scientific">Rhizobium fredii</name>
    <name type="common">Sinorhizobium fredii</name>
    <dbReference type="NCBI Taxonomy" id="380"/>
    <lineage>
        <taxon>Bacteria</taxon>
        <taxon>Pseudomonadati</taxon>
        <taxon>Pseudomonadota</taxon>
        <taxon>Alphaproteobacteria</taxon>
        <taxon>Hyphomicrobiales</taxon>
        <taxon>Rhizobiaceae</taxon>
        <taxon>Sinorhizobium/Ensifer group</taxon>
        <taxon>Sinorhizobium</taxon>
    </lineage>
</organism>
<proteinExistence type="predicted"/>
<dbReference type="InterPro" id="IPR027417">
    <property type="entry name" value="P-loop_NTPase"/>
</dbReference>